<dbReference type="InterPro" id="IPR036864">
    <property type="entry name" value="Zn2-C6_fun-type_DNA-bd_sf"/>
</dbReference>
<evidence type="ECO:0000313" key="5">
    <source>
        <dbReference type="Proteomes" id="UP001059893"/>
    </source>
</evidence>
<evidence type="ECO:0000256" key="1">
    <source>
        <dbReference type="ARBA" id="ARBA00023242"/>
    </source>
</evidence>
<dbReference type="PROSITE" id="PS00463">
    <property type="entry name" value="ZN2_CY6_FUNGAL_1"/>
    <property type="match status" value="1"/>
</dbReference>
<dbReference type="CDD" id="cd00067">
    <property type="entry name" value="GAL4"/>
    <property type="match status" value="1"/>
</dbReference>
<name>A0ABQ8NA23_PYRGI</name>
<dbReference type="InterPro" id="IPR050797">
    <property type="entry name" value="Carb_Metab_Trans_Reg"/>
</dbReference>
<dbReference type="InterPro" id="IPR001138">
    <property type="entry name" value="Zn2Cys6_DnaBD"/>
</dbReference>
<feature type="compositionally biased region" description="Low complexity" evidence="2">
    <location>
        <begin position="1"/>
        <end position="18"/>
    </location>
</feature>
<evidence type="ECO:0000259" key="3">
    <source>
        <dbReference type="PROSITE" id="PS50048"/>
    </source>
</evidence>
<keyword evidence="1" id="KW-0539">Nucleus</keyword>
<comment type="caution">
    <text evidence="4">The sequence shown here is derived from an EMBL/GenBank/DDBJ whole genome shotgun (WGS) entry which is preliminary data.</text>
</comment>
<feature type="region of interest" description="Disordered" evidence="2">
    <location>
        <begin position="204"/>
        <end position="224"/>
    </location>
</feature>
<dbReference type="Proteomes" id="UP001059893">
    <property type="component" value="Unassembled WGS sequence"/>
</dbReference>
<dbReference type="SUPFAM" id="SSF57701">
    <property type="entry name" value="Zn2/Cys6 DNA-binding domain"/>
    <property type="match status" value="1"/>
</dbReference>
<accession>A0ABQ8NA23</accession>
<evidence type="ECO:0000256" key="2">
    <source>
        <dbReference type="SAM" id="MobiDB-lite"/>
    </source>
</evidence>
<feature type="compositionally biased region" description="Basic and acidic residues" evidence="2">
    <location>
        <begin position="72"/>
        <end position="84"/>
    </location>
</feature>
<dbReference type="Pfam" id="PF00172">
    <property type="entry name" value="Zn_clus"/>
    <property type="match status" value="1"/>
</dbReference>
<gene>
    <name evidence="4" type="ORF">MCOR33_009897</name>
</gene>
<sequence>MSSSTSKSATASKATTTSDQGSQPKHRACDECRSRKLACTKEPEGCARCKKEGIKCNYSPQKQMGRPRKRQHVEISEETERSSSEDAVATAVAADFSFMDAMPGDEFDLFSLMGPYISEAVPEPQTSQRTPVDPSLNVADLNSLSYWEGLSTASDSGSNSTLVMSGSSLGDAFLSGSASQNLQSSNGQIMKPFSTYDTLGIPETGPYLTTANTTPSAPSDPTHAEASNACVSHFATNPGPACGCLTKLYLALDSLQNLPTEVGPAMACARSAAKTAYGVTECPSCSPPTLASPTFRPTVQSYQNMLILGALLPSIANAYHRILAMVDAEVARATAQGLEIPFSLEQYGGLWGRLGTDACSNVAALERQTLAPIMWRTTVRALLRVDVYGYKFADQTANDSMKTLARRQVGLRDIVDYLLERQRMRHAMMDELWASGKMLYPQMHAHQPTVPGDKHNCERILEVARISIEHLVIS</sequence>
<protein>
    <recommendedName>
        <fullName evidence="3">Zn(2)-C6 fungal-type domain-containing protein</fullName>
    </recommendedName>
</protein>
<proteinExistence type="predicted"/>
<organism evidence="4 5">
    <name type="scientific">Pyricularia grisea</name>
    <name type="common">Crabgrass-specific blast fungus</name>
    <name type="synonym">Magnaporthe grisea</name>
    <dbReference type="NCBI Taxonomy" id="148305"/>
    <lineage>
        <taxon>Eukaryota</taxon>
        <taxon>Fungi</taxon>
        <taxon>Dikarya</taxon>
        <taxon>Ascomycota</taxon>
        <taxon>Pezizomycotina</taxon>
        <taxon>Sordariomycetes</taxon>
        <taxon>Sordariomycetidae</taxon>
        <taxon>Magnaporthales</taxon>
        <taxon>Pyriculariaceae</taxon>
        <taxon>Pyricularia</taxon>
    </lineage>
</organism>
<feature type="region of interest" description="Disordered" evidence="2">
    <location>
        <begin position="1"/>
        <end position="32"/>
    </location>
</feature>
<dbReference type="SMART" id="SM00066">
    <property type="entry name" value="GAL4"/>
    <property type="match status" value="1"/>
</dbReference>
<feature type="domain" description="Zn(2)-C6 fungal-type" evidence="3">
    <location>
        <begin position="28"/>
        <end position="58"/>
    </location>
</feature>
<dbReference type="PANTHER" id="PTHR31668">
    <property type="entry name" value="GLUCOSE TRANSPORT TRANSCRIPTION REGULATOR RGT1-RELATED-RELATED"/>
    <property type="match status" value="1"/>
</dbReference>
<dbReference type="Gene3D" id="4.10.240.10">
    <property type="entry name" value="Zn(2)-C6 fungal-type DNA-binding domain"/>
    <property type="match status" value="1"/>
</dbReference>
<evidence type="ECO:0000313" key="4">
    <source>
        <dbReference type="EMBL" id="KAI6292399.1"/>
    </source>
</evidence>
<keyword evidence="5" id="KW-1185">Reference proteome</keyword>
<feature type="compositionally biased region" description="Polar residues" evidence="2">
    <location>
        <begin position="207"/>
        <end position="219"/>
    </location>
</feature>
<feature type="region of interest" description="Disordered" evidence="2">
    <location>
        <begin position="58"/>
        <end position="86"/>
    </location>
</feature>
<dbReference type="EMBL" id="JABSND010000297">
    <property type="protein sequence ID" value="KAI6292399.1"/>
    <property type="molecule type" value="Genomic_DNA"/>
</dbReference>
<dbReference type="PROSITE" id="PS50048">
    <property type="entry name" value="ZN2_CY6_FUNGAL_2"/>
    <property type="match status" value="1"/>
</dbReference>
<reference evidence="4" key="1">
    <citation type="submission" date="2021-01" db="EMBL/GenBank/DDBJ databases">
        <title>Deciphering the adaptive evolutionary patterns associated with biogeogrpahic diversity in the finger millet blast pathogen Magnaporthe oryzae in Eastern Africa.</title>
        <authorList>
            <person name="Onyema G."/>
            <person name="Shittu T.A."/>
            <person name="Dodsworth S."/>
            <person name="Devilliers S."/>
            <person name="Muthumeenakshi S."/>
            <person name="Sreenivasaprasad S."/>
        </authorList>
    </citation>
    <scope>NUCLEOTIDE SEQUENCE</scope>
    <source>
        <strain evidence="4">D15/s37</strain>
    </source>
</reference>